<dbReference type="EMBL" id="VSRR010027644">
    <property type="protein sequence ID" value="MPC68310.1"/>
    <property type="molecule type" value="Genomic_DNA"/>
</dbReference>
<dbReference type="Proteomes" id="UP000324222">
    <property type="component" value="Unassembled WGS sequence"/>
</dbReference>
<evidence type="ECO:0000256" key="1">
    <source>
        <dbReference type="SAM" id="MobiDB-lite"/>
    </source>
</evidence>
<sequence length="69" mass="7657">MRHPPAQIHCHPKFSASPPGGSVNQCYPVHRFVWLTLASAVVQAGQTMPFILPPRHFDHAAQSHLQPQP</sequence>
<organism evidence="2 3">
    <name type="scientific">Portunus trituberculatus</name>
    <name type="common">Swimming crab</name>
    <name type="synonym">Neptunus trituberculatus</name>
    <dbReference type="NCBI Taxonomy" id="210409"/>
    <lineage>
        <taxon>Eukaryota</taxon>
        <taxon>Metazoa</taxon>
        <taxon>Ecdysozoa</taxon>
        <taxon>Arthropoda</taxon>
        <taxon>Crustacea</taxon>
        <taxon>Multicrustacea</taxon>
        <taxon>Malacostraca</taxon>
        <taxon>Eumalacostraca</taxon>
        <taxon>Eucarida</taxon>
        <taxon>Decapoda</taxon>
        <taxon>Pleocyemata</taxon>
        <taxon>Brachyura</taxon>
        <taxon>Eubrachyura</taxon>
        <taxon>Portunoidea</taxon>
        <taxon>Portunidae</taxon>
        <taxon>Portuninae</taxon>
        <taxon>Portunus</taxon>
    </lineage>
</organism>
<keyword evidence="3" id="KW-1185">Reference proteome</keyword>
<feature type="region of interest" description="Disordered" evidence="1">
    <location>
        <begin position="1"/>
        <end position="20"/>
    </location>
</feature>
<protein>
    <submittedName>
        <fullName evidence="2">Uncharacterized protein</fullName>
    </submittedName>
</protein>
<accession>A0A5B7H828</accession>
<gene>
    <name evidence="2" type="ORF">E2C01_062509</name>
</gene>
<reference evidence="2 3" key="1">
    <citation type="submission" date="2019-05" db="EMBL/GenBank/DDBJ databases">
        <title>Another draft genome of Portunus trituberculatus and its Hox gene families provides insights of decapod evolution.</title>
        <authorList>
            <person name="Jeong J.-H."/>
            <person name="Song I."/>
            <person name="Kim S."/>
            <person name="Choi T."/>
            <person name="Kim D."/>
            <person name="Ryu S."/>
            <person name="Kim W."/>
        </authorList>
    </citation>
    <scope>NUCLEOTIDE SEQUENCE [LARGE SCALE GENOMIC DNA]</scope>
    <source>
        <tissue evidence="2">Muscle</tissue>
    </source>
</reference>
<comment type="caution">
    <text evidence="2">The sequence shown here is derived from an EMBL/GenBank/DDBJ whole genome shotgun (WGS) entry which is preliminary data.</text>
</comment>
<dbReference type="AlphaFoldDB" id="A0A5B7H828"/>
<name>A0A5B7H828_PORTR</name>
<proteinExistence type="predicted"/>
<evidence type="ECO:0000313" key="3">
    <source>
        <dbReference type="Proteomes" id="UP000324222"/>
    </source>
</evidence>
<evidence type="ECO:0000313" key="2">
    <source>
        <dbReference type="EMBL" id="MPC68310.1"/>
    </source>
</evidence>